<evidence type="ECO:0000313" key="4">
    <source>
        <dbReference type="EMBL" id="NJP67832.1"/>
    </source>
</evidence>
<dbReference type="SUPFAM" id="SSF49899">
    <property type="entry name" value="Concanavalin A-like lectins/glucanases"/>
    <property type="match status" value="1"/>
</dbReference>
<sequence length="327" mass="35738">MPGRAAQPRSRRTAAACTVAAVAIVTPVVLHGAAAGDPAPPTAPVGERTAENAAEAEDTAPTAAGVLFDDFDYTSHDDPRLRQNGWSVRGYAGGPGLPDAGWSARNVTFPDGGDGTVMNLEAATDGTEAGTVQSEVYTAERKFKEGTYAARVRFSDEPRTGPDGDEVVQTFFAINDLTAPMARDYSEYDFEYLPNGGWGQDDHAMFATSWETYQPDPWLSDNASTVRAAGHAGWRDLVLTIDEERIVYHIDGEFFAEHDAYYLPERPMSINVNQWFIDLAPLDGFRVYDQQVDYVYYAGEENLSPQEVQDRVAALRCEGVSFRDTVG</sequence>
<dbReference type="EMBL" id="JAAVJB010000144">
    <property type="protein sequence ID" value="NJP67832.1"/>
    <property type="molecule type" value="Genomic_DNA"/>
</dbReference>
<evidence type="ECO:0000259" key="3">
    <source>
        <dbReference type="PROSITE" id="PS51762"/>
    </source>
</evidence>
<gene>
    <name evidence="4" type="ORF">HCJ92_16380</name>
</gene>
<reference evidence="4 5" key="1">
    <citation type="submission" date="2020-03" db="EMBL/GenBank/DDBJ databases">
        <title>Draft genome of Streptomyces sp. ventii, isolated from the Axial Seamount in the Pacific Ocean, and resequencing of the two type strains Streptomyces lonarensis strain NCL 716 and Streptomyces bohaiensis strain 11A07.</title>
        <authorList>
            <person name="Loughran R.M."/>
            <person name="Pfannmuller K.M."/>
            <person name="Wasson B.J."/>
            <person name="Deadmond M.C."/>
            <person name="Paddock B.E."/>
            <person name="Koyack M.J."/>
            <person name="Gallegos D.A."/>
            <person name="Mitchell E.A."/>
            <person name="Ushijima B."/>
            <person name="Saw J.H."/>
            <person name="Mcphail K.L."/>
            <person name="Videau P."/>
        </authorList>
    </citation>
    <scope>NUCLEOTIDE SEQUENCE [LARGE SCALE GENOMIC DNA]</scope>
    <source>
        <strain evidence="5">5675061</strain>
    </source>
</reference>
<keyword evidence="4" id="KW-0378">Hydrolase</keyword>
<evidence type="ECO:0000313" key="5">
    <source>
        <dbReference type="Proteomes" id="UP000746503"/>
    </source>
</evidence>
<evidence type="ECO:0000256" key="1">
    <source>
        <dbReference type="SAM" id="MobiDB-lite"/>
    </source>
</evidence>
<keyword evidence="5" id="KW-1185">Reference proteome</keyword>
<dbReference type="GO" id="GO:0016787">
    <property type="term" value="F:hydrolase activity"/>
    <property type="evidence" value="ECO:0007669"/>
    <property type="project" value="UniProtKB-KW"/>
</dbReference>
<proteinExistence type="predicted"/>
<dbReference type="InterPro" id="IPR013320">
    <property type="entry name" value="ConA-like_dom_sf"/>
</dbReference>
<dbReference type="RefSeq" id="WP_167934346.1">
    <property type="nucleotide sequence ID" value="NZ_JAAVJB010000144.1"/>
</dbReference>
<name>A0ABX1ATU4_9ACTN</name>
<dbReference type="InterPro" id="IPR000757">
    <property type="entry name" value="Beta-glucanase-like"/>
</dbReference>
<dbReference type="CDD" id="cd00413">
    <property type="entry name" value="Glyco_hydrolase_16"/>
    <property type="match status" value="1"/>
</dbReference>
<evidence type="ECO:0000256" key="2">
    <source>
        <dbReference type="SAM" id="SignalP"/>
    </source>
</evidence>
<comment type="caution">
    <text evidence="4">The sequence shown here is derived from an EMBL/GenBank/DDBJ whole genome shotgun (WGS) entry which is preliminary data.</text>
</comment>
<feature type="region of interest" description="Disordered" evidence="1">
    <location>
        <begin position="35"/>
        <end position="62"/>
    </location>
</feature>
<dbReference type="PROSITE" id="PS51762">
    <property type="entry name" value="GH16_2"/>
    <property type="match status" value="1"/>
</dbReference>
<keyword evidence="2" id="KW-0732">Signal</keyword>
<accession>A0ABX1ATU4</accession>
<feature type="chain" id="PRO_5046403587" evidence="2">
    <location>
        <begin position="33"/>
        <end position="327"/>
    </location>
</feature>
<feature type="domain" description="GH16" evidence="3">
    <location>
        <begin position="55"/>
        <end position="299"/>
    </location>
</feature>
<dbReference type="Gene3D" id="2.60.120.200">
    <property type="match status" value="1"/>
</dbReference>
<dbReference type="Proteomes" id="UP000746503">
    <property type="component" value="Unassembled WGS sequence"/>
</dbReference>
<organism evidence="4 5">
    <name type="scientific">Streptomyces spiramenti</name>
    <dbReference type="NCBI Taxonomy" id="2720606"/>
    <lineage>
        <taxon>Bacteria</taxon>
        <taxon>Bacillati</taxon>
        <taxon>Actinomycetota</taxon>
        <taxon>Actinomycetes</taxon>
        <taxon>Kitasatosporales</taxon>
        <taxon>Streptomycetaceae</taxon>
        <taxon>Streptomyces</taxon>
    </lineage>
</organism>
<feature type="signal peptide" evidence="2">
    <location>
        <begin position="1"/>
        <end position="32"/>
    </location>
</feature>
<protein>
    <submittedName>
        <fullName evidence="4">Glycoside hydrolase family 16 protein</fullName>
    </submittedName>
</protein>